<accession>A0A7J7NN77</accession>
<reference evidence="1 2" key="1">
    <citation type="journal article" date="2020" name="IScience">
        <title>Genome Sequencing of the Endangered Kingdonia uniflora (Circaeasteraceae, Ranunculales) Reveals Potential Mechanisms of Evolutionary Specialization.</title>
        <authorList>
            <person name="Sun Y."/>
            <person name="Deng T."/>
            <person name="Zhang A."/>
            <person name="Moore M.J."/>
            <person name="Landis J.B."/>
            <person name="Lin N."/>
            <person name="Zhang H."/>
            <person name="Zhang X."/>
            <person name="Huang J."/>
            <person name="Zhang X."/>
            <person name="Sun H."/>
            <person name="Wang H."/>
        </authorList>
    </citation>
    <scope>NUCLEOTIDE SEQUENCE [LARGE SCALE GENOMIC DNA]</scope>
    <source>
        <strain evidence="1">TB1705</strain>
        <tissue evidence="1">Leaf</tissue>
    </source>
</reference>
<proteinExistence type="predicted"/>
<organism evidence="1 2">
    <name type="scientific">Kingdonia uniflora</name>
    <dbReference type="NCBI Taxonomy" id="39325"/>
    <lineage>
        <taxon>Eukaryota</taxon>
        <taxon>Viridiplantae</taxon>
        <taxon>Streptophyta</taxon>
        <taxon>Embryophyta</taxon>
        <taxon>Tracheophyta</taxon>
        <taxon>Spermatophyta</taxon>
        <taxon>Magnoliopsida</taxon>
        <taxon>Ranunculales</taxon>
        <taxon>Circaeasteraceae</taxon>
        <taxon>Kingdonia</taxon>
    </lineage>
</organism>
<evidence type="ECO:0000313" key="2">
    <source>
        <dbReference type="Proteomes" id="UP000541444"/>
    </source>
</evidence>
<gene>
    <name evidence="1" type="ORF">GIB67_004986</name>
</gene>
<evidence type="ECO:0000313" key="1">
    <source>
        <dbReference type="EMBL" id="KAF6168434.1"/>
    </source>
</evidence>
<keyword evidence="2" id="KW-1185">Reference proteome</keyword>
<comment type="caution">
    <text evidence="1">The sequence shown here is derived from an EMBL/GenBank/DDBJ whole genome shotgun (WGS) entry which is preliminary data.</text>
</comment>
<dbReference type="EMBL" id="JACGCM010000696">
    <property type="protein sequence ID" value="KAF6168434.1"/>
    <property type="molecule type" value="Genomic_DNA"/>
</dbReference>
<protein>
    <submittedName>
        <fullName evidence="1">Uncharacterized protein</fullName>
    </submittedName>
</protein>
<dbReference type="Proteomes" id="UP000541444">
    <property type="component" value="Unassembled WGS sequence"/>
</dbReference>
<sequence>MRAKFISKSGSFSRITKGSSIWACVRRAIEDVRAHSGWVIGNGASIDLWRGNWCSSFSLKD</sequence>
<name>A0A7J7NN77_9MAGN</name>
<dbReference type="AlphaFoldDB" id="A0A7J7NN77"/>